<evidence type="ECO:0000256" key="8">
    <source>
        <dbReference type="ARBA" id="ARBA00030686"/>
    </source>
</evidence>
<keyword evidence="11" id="KW-1185">Reference proteome</keyword>
<dbReference type="GeneID" id="93486010"/>
<keyword evidence="5" id="KW-0169">Cobalamin biosynthesis</keyword>
<evidence type="ECO:0000256" key="4">
    <source>
        <dbReference type="ARBA" id="ARBA00015486"/>
    </source>
</evidence>
<evidence type="ECO:0000256" key="6">
    <source>
        <dbReference type="ARBA" id="ARBA00022676"/>
    </source>
</evidence>
<comment type="pathway">
    <text evidence="1">Nucleoside biosynthesis; alpha-ribazole biosynthesis; alpha-ribazole from 5,6-dimethylbenzimidazole: step 1/2.</text>
</comment>
<sequence>MLEAWNDQIAPLDTSVMEQCREYVDNLTKPLGSLAQLEEMAIRIAGITCRKKPARLQKAIVIAAADTSIDSPDNQDHGKKSLAELMLIAGGAAPVSALARELQAPVYVADVGLEQNTEHVAGVMLHKMQNGSQSLQKGDALTQEACAEAIAFGGALAGELAHSGVEALALGEIGARGALAALAVTTAFLGPELSEAMRAQGFTAQSEAWTLAQTEPETVLTRYGNASIAMLTGLVLGAAARHMAIVFDNSVTGAAAVAAAAIAPRVKDYVFASAAYPDPLHQLQLQKLGLQAALHYDFTLAQGLGSTLGLSLLDASLDMLNEMRTFGAAGVAVAEDGPGKGRQREEVR</sequence>
<dbReference type="OrthoDB" id="9781491at2"/>
<dbReference type="GO" id="GO:0008939">
    <property type="term" value="F:nicotinate-nucleotide-dimethylbenzimidazole phosphoribosyltransferase activity"/>
    <property type="evidence" value="ECO:0007669"/>
    <property type="project" value="UniProtKB-EC"/>
</dbReference>
<dbReference type="Pfam" id="PF02277">
    <property type="entry name" value="DBI_PRT"/>
    <property type="match status" value="1"/>
</dbReference>
<comment type="catalytic activity">
    <reaction evidence="9">
        <text>5,6-dimethylbenzimidazole + nicotinate beta-D-ribonucleotide = alpha-ribazole 5'-phosphate + nicotinate + H(+)</text>
        <dbReference type="Rhea" id="RHEA:11196"/>
        <dbReference type="ChEBI" id="CHEBI:15378"/>
        <dbReference type="ChEBI" id="CHEBI:15890"/>
        <dbReference type="ChEBI" id="CHEBI:32544"/>
        <dbReference type="ChEBI" id="CHEBI:57502"/>
        <dbReference type="ChEBI" id="CHEBI:57918"/>
        <dbReference type="EC" id="2.4.2.21"/>
    </reaction>
</comment>
<accession>A0A841R3U1</accession>
<organism evidence="10 11">
    <name type="scientific">Negativicoccus succinicivorans</name>
    <dbReference type="NCBI Taxonomy" id="620903"/>
    <lineage>
        <taxon>Bacteria</taxon>
        <taxon>Bacillati</taxon>
        <taxon>Bacillota</taxon>
        <taxon>Negativicutes</taxon>
        <taxon>Veillonellales</taxon>
        <taxon>Veillonellaceae</taxon>
        <taxon>Negativicoccus</taxon>
    </lineage>
</organism>
<evidence type="ECO:0000256" key="7">
    <source>
        <dbReference type="ARBA" id="ARBA00022679"/>
    </source>
</evidence>
<evidence type="ECO:0000256" key="9">
    <source>
        <dbReference type="ARBA" id="ARBA00047340"/>
    </source>
</evidence>
<dbReference type="EC" id="2.4.2.21" evidence="3"/>
<dbReference type="UniPathway" id="UPA00061">
    <property type="reaction ID" value="UER00516"/>
</dbReference>
<protein>
    <recommendedName>
        <fullName evidence="4">Nicotinate-nucleotide--dimethylbenzimidazole phosphoribosyltransferase</fullName>
        <ecNumber evidence="3">2.4.2.21</ecNumber>
    </recommendedName>
    <alternativeName>
        <fullName evidence="8">N(1)-alpha-phosphoribosyltransferase</fullName>
    </alternativeName>
</protein>
<dbReference type="Gene3D" id="1.10.1610.10">
    <property type="match status" value="1"/>
</dbReference>
<dbReference type="SUPFAM" id="SSF52733">
    <property type="entry name" value="Nicotinate mononucleotide:5,6-dimethylbenzimidazole phosphoribosyltransferase (CobT)"/>
    <property type="match status" value="1"/>
</dbReference>
<keyword evidence="6 10" id="KW-0328">Glycosyltransferase</keyword>
<dbReference type="GO" id="GO:0009236">
    <property type="term" value="P:cobalamin biosynthetic process"/>
    <property type="evidence" value="ECO:0007669"/>
    <property type="project" value="UniProtKB-KW"/>
</dbReference>
<dbReference type="InterPro" id="IPR036087">
    <property type="entry name" value="Nict_dMeBzImd_PRibTrfase_sf"/>
</dbReference>
<dbReference type="AlphaFoldDB" id="A0A841R3U1"/>
<dbReference type="Proteomes" id="UP000591941">
    <property type="component" value="Unassembled WGS sequence"/>
</dbReference>
<comment type="similarity">
    <text evidence="2">Belongs to the CobT family.</text>
</comment>
<name>A0A841R3U1_9FIRM</name>
<dbReference type="EMBL" id="JACHHI010000003">
    <property type="protein sequence ID" value="MBB6477699.1"/>
    <property type="molecule type" value="Genomic_DNA"/>
</dbReference>
<dbReference type="InterPro" id="IPR003200">
    <property type="entry name" value="Nict_dMeBzImd_PRibTrfase"/>
</dbReference>
<dbReference type="Gene3D" id="3.40.50.10210">
    <property type="match status" value="1"/>
</dbReference>
<dbReference type="PANTHER" id="PTHR43463">
    <property type="entry name" value="NICOTINATE-NUCLEOTIDE--DIMETHYLBENZIMIDAZOLE PHOSPHORIBOSYLTRANSFERASE"/>
    <property type="match status" value="1"/>
</dbReference>
<dbReference type="RefSeq" id="WP_159822639.1">
    <property type="nucleotide sequence ID" value="NZ_CABWNB010000002.1"/>
</dbReference>
<evidence type="ECO:0000313" key="11">
    <source>
        <dbReference type="Proteomes" id="UP000591941"/>
    </source>
</evidence>
<evidence type="ECO:0000256" key="3">
    <source>
        <dbReference type="ARBA" id="ARBA00011991"/>
    </source>
</evidence>
<evidence type="ECO:0000256" key="1">
    <source>
        <dbReference type="ARBA" id="ARBA00005049"/>
    </source>
</evidence>
<gene>
    <name evidence="10" type="ORF">HNR45_000732</name>
</gene>
<reference evidence="10 11" key="1">
    <citation type="submission" date="2020-08" db="EMBL/GenBank/DDBJ databases">
        <title>Genomic Encyclopedia of Type Strains, Phase IV (KMG-IV): sequencing the most valuable type-strain genomes for metagenomic binning, comparative biology and taxonomic classification.</title>
        <authorList>
            <person name="Goeker M."/>
        </authorList>
    </citation>
    <scope>NUCLEOTIDE SEQUENCE [LARGE SCALE GENOMIC DNA]</scope>
    <source>
        <strain evidence="10 11">DSM 21255</strain>
    </source>
</reference>
<dbReference type="PANTHER" id="PTHR43463:SF1">
    <property type="entry name" value="NICOTINATE-NUCLEOTIDE--DIMETHYLBENZIMIDAZOLE PHOSPHORIBOSYLTRANSFERASE"/>
    <property type="match status" value="1"/>
</dbReference>
<evidence type="ECO:0000256" key="5">
    <source>
        <dbReference type="ARBA" id="ARBA00022573"/>
    </source>
</evidence>
<evidence type="ECO:0000256" key="2">
    <source>
        <dbReference type="ARBA" id="ARBA00007110"/>
    </source>
</evidence>
<evidence type="ECO:0000313" key="10">
    <source>
        <dbReference type="EMBL" id="MBB6477699.1"/>
    </source>
</evidence>
<comment type="caution">
    <text evidence="10">The sequence shown here is derived from an EMBL/GenBank/DDBJ whole genome shotgun (WGS) entry which is preliminary data.</text>
</comment>
<keyword evidence="7 10" id="KW-0808">Transferase</keyword>
<proteinExistence type="inferred from homology"/>
<dbReference type="InterPro" id="IPR023195">
    <property type="entry name" value="Nict_dMeBzImd_PRibTrfase_N"/>
</dbReference>